<feature type="domain" description="Ricin B lectin" evidence="3">
    <location>
        <begin position="17"/>
        <end position="151"/>
    </location>
</feature>
<dbReference type="AlphaFoldDB" id="A0AA48I102"/>
<evidence type="ECO:0000256" key="1">
    <source>
        <dbReference type="SAM" id="MobiDB-lite"/>
    </source>
</evidence>
<keyword evidence="2" id="KW-0732">Signal</keyword>
<feature type="compositionally biased region" description="Basic residues" evidence="1">
    <location>
        <begin position="182"/>
        <end position="192"/>
    </location>
</feature>
<dbReference type="GeneID" id="85491303"/>
<dbReference type="Proteomes" id="UP001233271">
    <property type="component" value="Chromosome 1"/>
</dbReference>
<dbReference type="EMBL" id="AP028212">
    <property type="protein sequence ID" value="BEI87432.1"/>
    <property type="molecule type" value="Genomic_DNA"/>
</dbReference>
<evidence type="ECO:0000256" key="2">
    <source>
        <dbReference type="SAM" id="SignalP"/>
    </source>
</evidence>
<dbReference type="Gene3D" id="2.80.10.50">
    <property type="match status" value="1"/>
</dbReference>
<dbReference type="CDD" id="cd00161">
    <property type="entry name" value="beta-trefoil_Ricin-like"/>
    <property type="match status" value="1"/>
</dbReference>
<dbReference type="SUPFAM" id="SSF50370">
    <property type="entry name" value="Ricin B-like lectins"/>
    <property type="match status" value="1"/>
</dbReference>
<accession>A0AA48I102</accession>
<feature type="signal peptide" evidence="2">
    <location>
        <begin position="1"/>
        <end position="16"/>
    </location>
</feature>
<evidence type="ECO:0000313" key="5">
    <source>
        <dbReference type="Proteomes" id="UP001233271"/>
    </source>
</evidence>
<dbReference type="KEGG" id="ccac:CcaHIS019_0101500"/>
<dbReference type="SMART" id="SM00458">
    <property type="entry name" value="RICIN"/>
    <property type="match status" value="1"/>
</dbReference>
<name>A0AA48I102_9TREE</name>
<keyword evidence="5" id="KW-1185">Reference proteome</keyword>
<evidence type="ECO:0000313" key="4">
    <source>
        <dbReference type="EMBL" id="BEI87432.1"/>
    </source>
</evidence>
<proteinExistence type="predicted"/>
<gene>
    <name evidence="4" type="ORF">CcaverHIS019_0101500</name>
</gene>
<dbReference type="InterPro" id="IPR000772">
    <property type="entry name" value="Ricin_B_lectin"/>
</dbReference>
<protein>
    <recommendedName>
        <fullName evidence="3">Ricin B lectin domain-containing protein</fullName>
    </recommendedName>
</protein>
<dbReference type="PROSITE" id="PS50231">
    <property type="entry name" value="RICIN_B_LECTIN"/>
    <property type="match status" value="1"/>
</dbReference>
<feature type="region of interest" description="Disordered" evidence="1">
    <location>
        <begin position="160"/>
        <end position="192"/>
    </location>
</feature>
<reference evidence="4" key="1">
    <citation type="journal article" date="2023" name="BMC Genomics">
        <title>Chromosome-level genome assemblies of Cutaneotrichosporon spp. (Trichosporonales, Basidiomycota) reveal imbalanced evolution between nucleotide sequences and chromosome synteny.</title>
        <authorList>
            <person name="Kobayashi Y."/>
            <person name="Kayamori A."/>
            <person name="Aoki K."/>
            <person name="Shiwa Y."/>
            <person name="Matsutani M."/>
            <person name="Fujita N."/>
            <person name="Sugita T."/>
            <person name="Iwasaki W."/>
            <person name="Tanaka N."/>
            <person name="Takashima M."/>
        </authorList>
    </citation>
    <scope>NUCLEOTIDE SEQUENCE</scope>
    <source>
        <strain evidence="4">HIS019</strain>
    </source>
</reference>
<dbReference type="RefSeq" id="XP_060452698.1">
    <property type="nucleotide sequence ID" value="XM_060597123.1"/>
</dbReference>
<organism evidence="4 5">
    <name type="scientific">Cutaneotrichosporon cavernicola</name>
    <dbReference type="NCBI Taxonomy" id="279322"/>
    <lineage>
        <taxon>Eukaryota</taxon>
        <taxon>Fungi</taxon>
        <taxon>Dikarya</taxon>
        <taxon>Basidiomycota</taxon>
        <taxon>Agaricomycotina</taxon>
        <taxon>Tremellomycetes</taxon>
        <taxon>Trichosporonales</taxon>
        <taxon>Trichosporonaceae</taxon>
        <taxon>Cutaneotrichosporon</taxon>
    </lineage>
</organism>
<dbReference type="InterPro" id="IPR035992">
    <property type="entry name" value="Ricin_B-like_lectins"/>
</dbReference>
<feature type="chain" id="PRO_5041461858" description="Ricin B lectin domain-containing protein" evidence="2">
    <location>
        <begin position="17"/>
        <end position="192"/>
    </location>
</feature>
<evidence type="ECO:0000259" key="3">
    <source>
        <dbReference type="SMART" id="SM00458"/>
    </source>
</evidence>
<feature type="compositionally biased region" description="Low complexity" evidence="1">
    <location>
        <begin position="160"/>
        <end position="174"/>
    </location>
</feature>
<dbReference type="Pfam" id="PF00652">
    <property type="entry name" value="Ricin_B_lectin"/>
    <property type="match status" value="1"/>
</dbReference>
<sequence length="192" mass="20616">MIASYALAALLPLVSAKWAAYTISPAAFPDLCVVSNGTANGDNLVLGKCEGASSIWKYSDVNGKIKNGKQCMDVRDGVEIDGTLAQTWDCAVCNDHQSFDFISPSNNSIFQVQWTYADYCLDLHEGKGVEGATIQIWKCLEFNDNQKWIVGAVNATAAPAPSTGANATASANATEEADTKARRAHQKRRTAH</sequence>